<dbReference type="Gene3D" id="3.40.50.920">
    <property type="match status" value="1"/>
</dbReference>
<dbReference type="PANTHER" id="PTHR43825">
    <property type="entry name" value="PYRUVATE DEHYDROGENASE E1 COMPONENT"/>
    <property type="match status" value="1"/>
</dbReference>
<reference evidence="2" key="1">
    <citation type="submission" date="2019-08" db="EMBL/GenBank/DDBJ databases">
        <authorList>
            <person name="Kucharzyk K."/>
            <person name="Murdoch R.W."/>
            <person name="Higgins S."/>
            <person name="Loffler F."/>
        </authorList>
    </citation>
    <scope>NUCLEOTIDE SEQUENCE</scope>
</reference>
<keyword evidence="2" id="KW-0808">Transferase</keyword>
<protein>
    <submittedName>
        <fullName evidence="2">1-deoxy-D-xylulose-5-phosphate synthase</fullName>
        <ecNumber evidence="2">2.2.1.7</ecNumber>
    </submittedName>
</protein>
<accession>A0A644T5H1</accession>
<dbReference type="InterPro" id="IPR009014">
    <property type="entry name" value="Transketo_C/PFOR_II"/>
</dbReference>
<feature type="domain" description="Transketolase C-terminal" evidence="1">
    <location>
        <begin position="232"/>
        <end position="330"/>
    </location>
</feature>
<organism evidence="2">
    <name type="scientific">bioreactor metagenome</name>
    <dbReference type="NCBI Taxonomy" id="1076179"/>
    <lineage>
        <taxon>unclassified sequences</taxon>
        <taxon>metagenomes</taxon>
        <taxon>ecological metagenomes</taxon>
    </lineage>
</organism>
<dbReference type="InterPro" id="IPR033248">
    <property type="entry name" value="Transketolase_C"/>
</dbReference>
<dbReference type="AlphaFoldDB" id="A0A644T5H1"/>
<dbReference type="GO" id="GO:0008661">
    <property type="term" value="F:1-deoxy-D-xylulose-5-phosphate synthase activity"/>
    <property type="evidence" value="ECO:0007669"/>
    <property type="project" value="UniProtKB-EC"/>
</dbReference>
<gene>
    <name evidence="2" type="primary">dxs_9</name>
    <name evidence="2" type="ORF">SDC9_07782</name>
</gene>
<evidence type="ECO:0000259" key="1">
    <source>
        <dbReference type="Pfam" id="PF02780"/>
    </source>
</evidence>
<dbReference type="SUPFAM" id="SSF52922">
    <property type="entry name" value="TK C-terminal domain-like"/>
    <property type="match status" value="1"/>
</dbReference>
<dbReference type="PANTHER" id="PTHR43825:SF1">
    <property type="entry name" value="TRANSKETOLASE-LIKE PYRIMIDINE-BINDING DOMAIN-CONTAINING PROTEIN"/>
    <property type="match status" value="1"/>
</dbReference>
<comment type="caution">
    <text evidence="2">The sequence shown here is derived from an EMBL/GenBank/DDBJ whole genome shotgun (WGS) entry which is preliminary data.</text>
</comment>
<proteinExistence type="predicted"/>
<dbReference type="EMBL" id="VSSQ01000017">
    <property type="protein sequence ID" value="MPL62178.1"/>
    <property type="molecule type" value="Genomic_DNA"/>
</dbReference>
<name>A0A644T5H1_9ZZZZ</name>
<sequence>MLTNNLFKEEEFQNQVEKIFFTLADFNDDNNLIFKVDNLEEAMGDTDHIFPAEEAVQISSIISKNQNKNVFLINEAFNENLKNSHTGLMDNFFKLYNGLSKTIFKFIHNKEKEVNLTLLNMQSPRIHRENELAEALYLDNSEIKNDVAILRNLGGVNIFAPADASEASYLLKVVEKGFFKNSRNDFSYFRIFSESSPKIFADEYFEIDGNIKEWTGLPEVVYISKNLEAAFQVGIIAYGPILYNALQAAKELEDMGYMVTVLNMSLISSNSETKNEKITNFISNFADRHKNILTIEEHSKVGGMGSLVSEIVSQNPSHLNIKVERMGLEDDLSPRNIIAKCEEILRF</sequence>
<dbReference type="InterPro" id="IPR051157">
    <property type="entry name" value="PDH/Transketolase"/>
</dbReference>
<dbReference type="EC" id="2.2.1.7" evidence="2"/>
<evidence type="ECO:0000313" key="2">
    <source>
        <dbReference type="EMBL" id="MPL62178.1"/>
    </source>
</evidence>
<dbReference type="Pfam" id="PF02780">
    <property type="entry name" value="Transketolase_C"/>
    <property type="match status" value="1"/>
</dbReference>